<evidence type="ECO:0000313" key="1">
    <source>
        <dbReference type="EMBL" id="SDS42307.1"/>
    </source>
</evidence>
<dbReference type="AlphaFoldDB" id="A0A1H1S2Q9"/>
<evidence type="ECO:0000313" key="2">
    <source>
        <dbReference type="Proteomes" id="UP000243426"/>
    </source>
</evidence>
<organism evidence="1 2">
    <name type="scientific">Halopseudomonas litoralis</name>
    <dbReference type="NCBI Taxonomy" id="797277"/>
    <lineage>
        <taxon>Bacteria</taxon>
        <taxon>Pseudomonadati</taxon>
        <taxon>Pseudomonadota</taxon>
        <taxon>Gammaproteobacteria</taxon>
        <taxon>Pseudomonadales</taxon>
        <taxon>Pseudomonadaceae</taxon>
        <taxon>Halopseudomonas</taxon>
    </lineage>
</organism>
<sequence>MTVPVTITSALSYTSESKQIDKDRHGAPPQEPDQIVHLLRLILWALVYLLPTGSWADTVSVVIPRETALTRVFVEALASRMPMDTLDVQLLAKASVSDSASLLITLGHDALHWRLQQSSTTPTIAAYVTLDGLPQLPDSPYPASIQILLASAKPERQIRLAQLLIPRLDTIGLLFSEQQRWQKPFWQTAAIQQGVNLYAQAVSQQSELPRRLTDVLNESEVLIGLDDPVIYNAENLKTLLLTSYARNRVLIGPSAPFIAAGSLSTTYSSPENMADSILGLLQQEWQPGAIRYPERFSVLSNSQVAHSLGLPPPDDTELMRRIQAQEQNR</sequence>
<accession>A0A1H1S2Q9</accession>
<reference evidence="2" key="1">
    <citation type="submission" date="2016-10" db="EMBL/GenBank/DDBJ databases">
        <authorList>
            <person name="Varghese N."/>
            <person name="Submissions S."/>
        </authorList>
    </citation>
    <scope>NUCLEOTIDE SEQUENCE [LARGE SCALE GENOMIC DNA]</scope>
    <source>
        <strain evidence="2">2SM5</strain>
    </source>
</reference>
<dbReference type="EMBL" id="LT629748">
    <property type="protein sequence ID" value="SDS42307.1"/>
    <property type="molecule type" value="Genomic_DNA"/>
</dbReference>
<dbReference type="PANTHER" id="PTHR35271">
    <property type="entry name" value="ABC TRANSPORTER, SUBSTRATE-BINDING LIPOPROTEIN-RELATED"/>
    <property type="match status" value="1"/>
</dbReference>
<proteinExistence type="predicted"/>
<gene>
    <name evidence="1" type="ORF">SAMN05216198_1914</name>
</gene>
<dbReference type="PANTHER" id="PTHR35271:SF1">
    <property type="entry name" value="ABC TRANSPORTER, SUBSTRATE-BINDING LIPOPROTEIN"/>
    <property type="match status" value="1"/>
</dbReference>
<dbReference type="Gene3D" id="3.40.50.2300">
    <property type="match status" value="1"/>
</dbReference>
<dbReference type="STRING" id="797277.SAMN05216198_1914"/>
<dbReference type="InterPro" id="IPR007487">
    <property type="entry name" value="ABC_transpt-TYRBP-like"/>
</dbReference>
<protein>
    <submittedName>
        <fullName evidence="1">ABC-type uncharacterized transport system, substrate-binding protein</fullName>
    </submittedName>
</protein>
<name>A0A1H1S2Q9_9GAMM</name>
<keyword evidence="2" id="KW-1185">Reference proteome</keyword>
<dbReference type="Proteomes" id="UP000243426">
    <property type="component" value="Chromosome I"/>
</dbReference>